<feature type="non-terminal residue" evidence="1">
    <location>
        <position position="1"/>
    </location>
</feature>
<organism evidence="1">
    <name type="scientific">marine sediment metagenome</name>
    <dbReference type="NCBI Taxonomy" id="412755"/>
    <lineage>
        <taxon>unclassified sequences</taxon>
        <taxon>metagenomes</taxon>
        <taxon>ecological metagenomes</taxon>
    </lineage>
</organism>
<protein>
    <submittedName>
        <fullName evidence="1">Uncharacterized protein</fullName>
    </submittedName>
</protein>
<sequence>FSGLDPWKSSNLLTAHNLAEEGRHYEALPKYWTHLLFTFNQGIWDSQANAYAIISKEFMSLNWLPKSAHYAIMSHNTKSADIIYERLINSGNINFIEQTLDFVLTKAQLLRHASVACKIIEGICDEIPNAYIDRTTDYLLRICSNKRKDVFEIHPISNAWKAIKSIAHRLSSQKACEVLDVVTNHEWFNSFNTNRRHLIETVDNLIDILPKNKLMALSKKMVPLLEEKKSDIDYTHVVNLLLHIAFKDGGKVKKYLSRQLYSKDKPLSSVLGRVAKHFDAKIKIDNPQKSVEIVSQNIVLQVQRLKEEEEPQKVFDTYGTITKVDNNIKEKIIVQMSSNSSLQMLTANINLLKSAHKDMLVNAFVR</sequence>
<gene>
    <name evidence="1" type="ORF">LCGC14_2991050</name>
</gene>
<dbReference type="AlphaFoldDB" id="A0A0F8XRD3"/>
<dbReference type="EMBL" id="LAZR01061347">
    <property type="protein sequence ID" value="KKK63760.1"/>
    <property type="molecule type" value="Genomic_DNA"/>
</dbReference>
<proteinExistence type="predicted"/>
<evidence type="ECO:0000313" key="1">
    <source>
        <dbReference type="EMBL" id="KKK63760.1"/>
    </source>
</evidence>
<name>A0A0F8XRD3_9ZZZZ</name>
<comment type="caution">
    <text evidence="1">The sequence shown here is derived from an EMBL/GenBank/DDBJ whole genome shotgun (WGS) entry which is preliminary data.</text>
</comment>
<feature type="non-terminal residue" evidence="1">
    <location>
        <position position="366"/>
    </location>
</feature>
<reference evidence="1" key="1">
    <citation type="journal article" date="2015" name="Nature">
        <title>Complex archaea that bridge the gap between prokaryotes and eukaryotes.</title>
        <authorList>
            <person name="Spang A."/>
            <person name="Saw J.H."/>
            <person name="Jorgensen S.L."/>
            <person name="Zaremba-Niedzwiedzka K."/>
            <person name="Martijn J."/>
            <person name="Lind A.E."/>
            <person name="van Eijk R."/>
            <person name="Schleper C."/>
            <person name="Guy L."/>
            <person name="Ettema T.J."/>
        </authorList>
    </citation>
    <scope>NUCLEOTIDE SEQUENCE</scope>
</reference>
<accession>A0A0F8XRD3</accession>